<name>A0ACB9QZF6_9MYRT</name>
<organism evidence="1 2">
    <name type="scientific">Melastoma candidum</name>
    <dbReference type="NCBI Taxonomy" id="119954"/>
    <lineage>
        <taxon>Eukaryota</taxon>
        <taxon>Viridiplantae</taxon>
        <taxon>Streptophyta</taxon>
        <taxon>Embryophyta</taxon>
        <taxon>Tracheophyta</taxon>
        <taxon>Spermatophyta</taxon>
        <taxon>Magnoliopsida</taxon>
        <taxon>eudicotyledons</taxon>
        <taxon>Gunneridae</taxon>
        <taxon>Pentapetalae</taxon>
        <taxon>rosids</taxon>
        <taxon>malvids</taxon>
        <taxon>Myrtales</taxon>
        <taxon>Melastomataceae</taxon>
        <taxon>Melastomatoideae</taxon>
        <taxon>Melastomateae</taxon>
        <taxon>Melastoma</taxon>
    </lineage>
</organism>
<dbReference type="EMBL" id="CM042883">
    <property type="protein sequence ID" value="KAI4372162.1"/>
    <property type="molecule type" value="Genomic_DNA"/>
</dbReference>
<reference evidence="2" key="1">
    <citation type="journal article" date="2023" name="Front. Plant Sci.">
        <title>Chromosomal-level genome assembly of Melastoma candidum provides insights into trichome evolution.</title>
        <authorList>
            <person name="Zhong Y."/>
            <person name="Wu W."/>
            <person name="Sun C."/>
            <person name="Zou P."/>
            <person name="Liu Y."/>
            <person name="Dai S."/>
            <person name="Zhou R."/>
        </authorList>
    </citation>
    <scope>NUCLEOTIDE SEQUENCE [LARGE SCALE GENOMIC DNA]</scope>
</reference>
<evidence type="ECO:0000313" key="2">
    <source>
        <dbReference type="Proteomes" id="UP001057402"/>
    </source>
</evidence>
<sequence>MTMAATLAPGLLRKLKKVLDSRTHTPEILGSLDALSAFYTFNTLRSRRNLRSTIEKRALAIDQEFLLASDAALRALDHVEREVNALSECCDRLQI</sequence>
<dbReference type="Proteomes" id="UP001057402">
    <property type="component" value="Chromosome 4"/>
</dbReference>
<keyword evidence="2" id="KW-1185">Reference proteome</keyword>
<evidence type="ECO:0000313" key="1">
    <source>
        <dbReference type="EMBL" id="KAI4372162.1"/>
    </source>
</evidence>
<proteinExistence type="predicted"/>
<comment type="caution">
    <text evidence="1">The sequence shown here is derived from an EMBL/GenBank/DDBJ whole genome shotgun (WGS) entry which is preliminary data.</text>
</comment>
<gene>
    <name evidence="1" type="ORF">MLD38_010432</name>
</gene>
<protein>
    <submittedName>
        <fullName evidence="1">Uncharacterized protein</fullName>
    </submittedName>
</protein>
<accession>A0ACB9QZF6</accession>